<protein>
    <submittedName>
        <fullName evidence="2">Uncharacterized protein</fullName>
    </submittedName>
</protein>
<accession>A0ABS9E1E0</accession>
<dbReference type="Proteomes" id="UP001521209">
    <property type="component" value="Unassembled WGS sequence"/>
</dbReference>
<dbReference type="EMBL" id="JAKGBZ010000089">
    <property type="protein sequence ID" value="MCF3948827.1"/>
    <property type="molecule type" value="Genomic_DNA"/>
</dbReference>
<sequence>MSRTPYFIVAGILAVSAGPAFAQSGSMKMPMPMAEGPAHFEPTRQAYTTNHLFLVKLLALPTPIPYQKYFDLRFAVYDGHDPTKRLTDATLTLFAGMRHGLKHGFAHGMQSSPRIEKTAGVFIVSGMFFHMLGPWVLKITVHEGGEPRRESWRLQLLSRMEQWKSGRHRTDIHLRSANARCGWCW</sequence>
<comment type="caution">
    <text evidence="2">The sequence shown here is derived from an EMBL/GenBank/DDBJ whole genome shotgun (WGS) entry which is preliminary data.</text>
</comment>
<organism evidence="2 3">
    <name type="scientific">Acidiphilium iwatense</name>
    <dbReference type="NCBI Taxonomy" id="768198"/>
    <lineage>
        <taxon>Bacteria</taxon>
        <taxon>Pseudomonadati</taxon>
        <taxon>Pseudomonadota</taxon>
        <taxon>Alphaproteobacteria</taxon>
        <taxon>Acetobacterales</taxon>
        <taxon>Acidocellaceae</taxon>
        <taxon>Acidiphilium</taxon>
    </lineage>
</organism>
<gene>
    <name evidence="2" type="ORF">L2A60_19475</name>
</gene>
<keyword evidence="3" id="KW-1185">Reference proteome</keyword>
<feature type="chain" id="PRO_5045523897" evidence="1">
    <location>
        <begin position="23"/>
        <end position="185"/>
    </location>
</feature>
<keyword evidence="1" id="KW-0732">Signal</keyword>
<feature type="non-terminal residue" evidence="2">
    <location>
        <position position="185"/>
    </location>
</feature>
<feature type="signal peptide" evidence="1">
    <location>
        <begin position="1"/>
        <end position="22"/>
    </location>
</feature>
<reference evidence="2 3" key="1">
    <citation type="submission" date="2022-01" db="EMBL/GenBank/DDBJ databases">
        <authorList>
            <person name="Won M."/>
            <person name="Kim S.-J."/>
            <person name="Kwon S.-W."/>
        </authorList>
    </citation>
    <scope>NUCLEOTIDE SEQUENCE [LARGE SCALE GENOMIC DNA]</scope>
    <source>
        <strain evidence="2 3">KCTC 23505</strain>
    </source>
</reference>
<name>A0ABS9E1E0_9PROT</name>
<evidence type="ECO:0000256" key="1">
    <source>
        <dbReference type="SAM" id="SignalP"/>
    </source>
</evidence>
<evidence type="ECO:0000313" key="3">
    <source>
        <dbReference type="Proteomes" id="UP001521209"/>
    </source>
</evidence>
<proteinExistence type="predicted"/>
<evidence type="ECO:0000313" key="2">
    <source>
        <dbReference type="EMBL" id="MCF3948827.1"/>
    </source>
</evidence>